<proteinExistence type="predicted"/>
<dbReference type="EMBL" id="JAGINW010000001">
    <property type="protein sequence ID" value="MBP2323153.1"/>
    <property type="molecule type" value="Genomic_DNA"/>
</dbReference>
<evidence type="ECO:0000313" key="1">
    <source>
        <dbReference type="EMBL" id="MBP2323153.1"/>
    </source>
</evidence>
<organism evidence="1 2">
    <name type="scientific">Kibdelosporangium banguiense</name>
    <dbReference type="NCBI Taxonomy" id="1365924"/>
    <lineage>
        <taxon>Bacteria</taxon>
        <taxon>Bacillati</taxon>
        <taxon>Actinomycetota</taxon>
        <taxon>Actinomycetes</taxon>
        <taxon>Pseudonocardiales</taxon>
        <taxon>Pseudonocardiaceae</taxon>
        <taxon>Kibdelosporangium</taxon>
    </lineage>
</organism>
<keyword evidence="2" id="KW-1185">Reference proteome</keyword>
<sequence length="68" mass="7711">MGSVHRERPARVLSAVVVGLPLRGVFSTFACGRHWLLAHQVVWLHGNRFDDTVRKGIKESKRITRSDC</sequence>
<comment type="caution">
    <text evidence="1">The sequence shown here is derived from an EMBL/GenBank/DDBJ whole genome shotgun (WGS) entry which is preliminary data.</text>
</comment>
<evidence type="ECO:0000313" key="2">
    <source>
        <dbReference type="Proteomes" id="UP001519332"/>
    </source>
</evidence>
<dbReference type="Proteomes" id="UP001519332">
    <property type="component" value="Unassembled WGS sequence"/>
</dbReference>
<accession>A0ABS4TH19</accession>
<gene>
    <name evidence="1" type="ORF">JOF56_003538</name>
</gene>
<evidence type="ECO:0008006" key="3">
    <source>
        <dbReference type="Google" id="ProtNLM"/>
    </source>
</evidence>
<name>A0ABS4TH19_9PSEU</name>
<protein>
    <recommendedName>
        <fullName evidence="3">Secreted protein</fullName>
    </recommendedName>
</protein>
<reference evidence="1 2" key="1">
    <citation type="submission" date="2021-03" db="EMBL/GenBank/DDBJ databases">
        <title>Sequencing the genomes of 1000 actinobacteria strains.</title>
        <authorList>
            <person name="Klenk H.-P."/>
        </authorList>
    </citation>
    <scope>NUCLEOTIDE SEQUENCE [LARGE SCALE GENOMIC DNA]</scope>
    <source>
        <strain evidence="1 2">DSM 46670</strain>
    </source>
</reference>